<reference evidence="2 3" key="1">
    <citation type="journal article" date="2016" name="Proc. Natl. Acad. Sci. U.S.A.">
        <title>Comparative genomics of biotechnologically important yeasts.</title>
        <authorList>
            <person name="Riley R."/>
            <person name="Haridas S."/>
            <person name="Wolfe K.H."/>
            <person name="Lopes M.R."/>
            <person name="Hittinger C.T."/>
            <person name="Goeker M."/>
            <person name="Salamov A.A."/>
            <person name="Wisecaver J.H."/>
            <person name="Long T.M."/>
            <person name="Calvey C.H."/>
            <person name="Aerts A.L."/>
            <person name="Barry K.W."/>
            <person name="Choi C."/>
            <person name="Clum A."/>
            <person name="Coughlan A.Y."/>
            <person name="Deshpande S."/>
            <person name="Douglass A.P."/>
            <person name="Hanson S.J."/>
            <person name="Klenk H.-P."/>
            <person name="LaButti K.M."/>
            <person name="Lapidus A."/>
            <person name="Lindquist E.A."/>
            <person name="Lipzen A.M."/>
            <person name="Meier-Kolthoff J.P."/>
            <person name="Ohm R.A."/>
            <person name="Otillar R.P."/>
            <person name="Pangilinan J.L."/>
            <person name="Peng Y."/>
            <person name="Rokas A."/>
            <person name="Rosa C.A."/>
            <person name="Scheuner C."/>
            <person name="Sibirny A.A."/>
            <person name="Slot J.C."/>
            <person name="Stielow J.B."/>
            <person name="Sun H."/>
            <person name="Kurtzman C.P."/>
            <person name="Blackwell M."/>
            <person name="Grigoriev I.V."/>
            <person name="Jeffries T.W."/>
        </authorList>
    </citation>
    <scope>NUCLEOTIDE SEQUENCE [LARGE SCALE GENOMIC DNA]</scope>
    <source>
        <strain evidence="2 3">DSM 6958</strain>
    </source>
</reference>
<dbReference type="SUPFAM" id="SSF81901">
    <property type="entry name" value="HCP-like"/>
    <property type="match status" value="1"/>
</dbReference>
<sequence>PKLEDILPSKNKMKKYLFEKQSPLNYQEVLRSYRACMKIETGESVTGIPSNVSGDDLMTLKQILEKHRKENGSFNSHLAELENNLVEISAERGNNTAIVLLCSRILTNVIDNNETIAYSQEDKDHAQDLLKQLCGANFPLALKVKGDLAYKIGHVDEAAKSYQSCIDANPSEINMITECYRSIGIIAMMNFDLNKAKNAFENSISLGSRQQVRDCYYYLGQLYEDDKLRSKYYLEIAASQGLKEAFAPLGFLQLNYFNNPMLAEDWFKVGYEINDFNSCVGLFDVYMK</sequence>
<evidence type="ECO:0000313" key="2">
    <source>
        <dbReference type="EMBL" id="ODQ64615.1"/>
    </source>
</evidence>
<accession>A0A1E3PGS7</accession>
<name>A0A1E3PGS7_9ASCO</name>
<evidence type="ECO:0000256" key="1">
    <source>
        <dbReference type="PROSITE-ProRule" id="PRU00339"/>
    </source>
</evidence>
<dbReference type="SMART" id="SM00028">
    <property type="entry name" value="TPR"/>
    <property type="match status" value="2"/>
</dbReference>
<evidence type="ECO:0000313" key="3">
    <source>
        <dbReference type="Proteomes" id="UP000095009"/>
    </source>
</evidence>
<gene>
    <name evidence="2" type="ORF">NADFUDRAFT_14924</name>
</gene>
<keyword evidence="1" id="KW-0802">TPR repeat</keyword>
<feature type="repeat" description="TPR" evidence="1">
    <location>
        <begin position="139"/>
        <end position="172"/>
    </location>
</feature>
<dbReference type="Gene3D" id="1.25.40.10">
    <property type="entry name" value="Tetratricopeptide repeat domain"/>
    <property type="match status" value="1"/>
</dbReference>
<dbReference type="InterPro" id="IPR011990">
    <property type="entry name" value="TPR-like_helical_dom_sf"/>
</dbReference>
<organism evidence="2 3">
    <name type="scientific">Nadsonia fulvescens var. elongata DSM 6958</name>
    <dbReference type="NCBI Taxonomy" id="857566"/>
    <lineage>
        <taxon>Eukaryota</taxon>
        <taxon>Fungi</taxon>
        <taxon>Dikarya</taxon>
        <taxon>Ascomycota</taxon>
        <taxon>Saccharomycotina</taxon>
        <taxon>Dipodascomycetes</taxon>
        <taxon>Dipodascales</taxon>
        <taxon>Dipodascales incertae sedis</taxon>
        <taxon>Nadsonia</taxon>
    </lineage>
</organism>
<dbReference type="Proteomes" id="UP000095009">
    <property type="component" value="Unassembled WGS sequence"/>
</dbReference>
<dbReference type="InterPro" id="IPR019734">
    <property type="entry name" value="TPR_rpt"/>
</dbReference>
<dbReference type="EMBL" id="KV454411">
    <property type="protein sequence ID" value="ODQ64615.1"/>
    <property type="molecule type" value="Genomic_DNA"/>
</dbReference>
<dbReference type="OrthoDB" id="1658288at2759"/>
<proteinExistence type="predicted"/>
<dbReference type="PROSITE" id="PS50005">
    <property type="entry name" value="TPR"/>
    <property type="match status" value="1"/>
</dbReference>
<protein>
    <submittedName>
        <fullName evidence="2">Uncharacterized protein</fullName>
    </submittedName>
</protein>
<dbReference type="STRING" id="857566.A0A1E3PGS7"/>
<dbReference type="AlphaFoldDB" id="A0A1E3PGS7"/>
<feature type="non-terminal residue" evidence="2">
    <location>
        <position position="1"/>
    </location>
</feature>
<feature type="non-terminal residue" evidence="2">
    <location>
        <position position="288"/>
    </location>
</feature>
<keyword evidence="3" id="KW-1185">Reference proteome</keyword>